<evidence type="ECO:0000256" key="1">
    <source>
        <dbReference type="ARBA" id="ARBA00004496"/>
    </source>
</evidence>
<dbReference type="InterPro" id="IPR023584">
    <property type="entry name" value="Ribosome_recyc_fac_dom"/>
</dbReference>
<dbReference type="PANTHER" id="PTHR20982:SF3">
    <property type="entry name" value="MITOCHONDRIAL RIBOSOME RECYCLING FACTOR PSEUDO 1"/>
    <property type="match status" value="1"/>
</dbReference>
<dbReference type="GO" id="GO:0005737">
    <property type="term" value="C:cytoplasm"/>
    <property type="evidence" value="ECO:0007669"/>
    <property type="project" value="UniProtKB-SubCell"/>
</dbReference>
<evidence type="ECO:0000313" key="10">
    <source>
        <dbReference type="Proteomes" id="UP000284868"/>
    </source>
</evidence>
<evidence type="ECO:0000256" key="3">
    <source>
        <dbReference type="ARBA" id="ARBA00022490"/>
    </source>
</evidence>
<keyword evidence="4 5" id="KW-0648">Protein biosynthesis</keyword>
<dbReference type="CDD" id="cd00520">
    <property type="entry name" value="RRF"/>
    <property type="match status" value="1"/>
</dbReference>
<sequence length="180" mass="20320">MTVMQTAEHKMQSAVEVLEQELKTIRTGMANAAILEHVTFEYYGSPMPINQMAGIKVVEGRQLMITPYDKGTLKDIERAIAMSDIGLVPQNDGDCIRLNVPALTEERRKEFVKDASKMGENAKIAIRNVRRDANDTIKKDKELTEDESKDLQDKIQKLTDKFVKLVEQAVDAKSKEILKV</sequence>
<dbReference type="Pfam" id="PF01765">
    <property type="entry name" value="RRF"/>
    <property type="match status" value="1"/>
</dbReference>
<reference evidence="8" key="2">
    <citation type="submission" date="2021-02" db="EMBL/GenBank/DDBJ databases">
        <title>Infant gut strain persistence is associated with maternal origin, phylogeny, and functional potential including surface adhesion and iron acquisition.</title>
        <authorList>
            <person name="Lou Y.C."/>
        </authorList>
    </citation>
    <scope>NUCLEOTIDE SEQUENCE</scope>
    <source>
        <strain evidence="8">L3_108_103G1_dasL3_108_103G1_concoct_2</strain>
    </source>
</reference>
<comment type="subcellular location">
    <subcellularLocation>
        <location evidence="1 5">Cytoplasm</location>
    </subcellularLocation>
</comment>
<accession>A0A415PQ93</accession>
<feature type="domain" description="Ribosome recycling factor" evidence="7">
    <location>
        <begin position="18"/>
        <end position="178"/>
    </location>
</feature>
<reference evidence="9 10" key="1">
    <citation type="submission" date="2018-08" db="EMBL/GenBank/DDBJ databases">
        <title>A genome reference for cultivated species of the human gut microbiota.</title>
        <authorList>
            <person name="Zou Y."/>
            <person name="Xue W."/>
            <person name="Luo G."/>
        </authorList>
    </citation>
    <scope>NUCLEOTIDE SEQUENCE [LARGE SCALE GENOMIC DNA]</scope>
    <source>
        <strain evidence="9 10">AF35-6BH</strain>
    </source>
</reference>
<evidence type="ECO:0000256" key="6">
    <source>
        <dbReference type="SAM" id="Coils"/>
    </source>
</evidence>
<dbReference type="SUPFAM" id="SSF55194">
    <property type="entry name" value="Ribosome recycling factor, RRF"/>
    <property type="match status" value="1"/>
</dbReference>
<dbReference type="FunFam" id="1.10.132.20:FF:000001">
    <property type="entry name" value="Ribosome-recycling factor"/>
    <property type="match status" value="1"/>
</dbReference>
<evidence type="ECO:0000256" key="2">
    <source>
        <dbReference type="ARBA" id="ARBA00005912"/>
    </source>
</evidence>
<dbReference type="RefSeq" id="WP_004799473.1">
    <property type="nucleotide sequence ID" value="NZ_CABKNA010000004.1"/>
</dbReference>
<dbReference type="OrthoDB" id="9804006at2"/>
<evidence type="ECO:0000259" key="7">
    <source>
        <dbReference type="Pfam" id="PF01765"/>
    </source>
</evidence>
<dbReference type="Gene3D" id="3.30.1360.40">
    <property type="match status" value="1"/>
</dbReference>
<organism evidence="9 10">
    <name type="scientific">Amedibacillus dolichus</name>
    <dbReference type="NCBI Taxonomy" id="31971"/>
    <lineage>
        <taxon>Bacteria</taxon>
        <taxon>Bacillati</taxon>
        <taxon>Bacillota</taxon>
        <taxon>Erysipelotrichia</taxon>
        <taxon>Erysipelotrichales</taxon>
        <taxon>Erysipelotrichaceae</taxon>
        <taxon>Amedibacillus</taxon>
    </lineage>
</organism>
<keyword evidence="3 5" id="KW-0963">Cytoplasm</keyword>
<dbReference type="InterPro" id="IPR002661">
    <property type="entry name" value="Ribosome_recyc_fac"/>
</dbReference>
<keyword evidence="6" id="KW-0175">Coiled coil</keyword>
<dbReference type="HAMAP" id="MF_00040">
    <property type="entry name" value="RRF"/>
    <property type="match status" value="1"/>
</dbReference>
<proteinExistence type="inferred from homology"/>
<dbReference type="GO" id="GO:0006415">
    <property type="term" value="P:translational termination"/>
    <property type="evidence" value="ECO:0007669"/>
    <property type="project" value="UniProtKB-UniRule"/>
</dbReference>
<dbReference type="EMBL" id="JAGZMZ010000009">
    <property type="protein sequence ID" value="MBS4884066.1"/>
    <property type="molecule type" value="Genomic_DNA"/>
</dbReference>
<dbReference type="GO" id="GO:0043023">
    <property type="term" value="F:ribosomal large subunit binding"/>
    <property type="evidence" value="ECO:0007669"/>
    <property type="project" value="TreeGrafter"/>
</dbReference>
<protein>
    <recommendedName>
        <fullName evidence="5">Ribosome-recycling factor</fullName>
        <shortName evidence="5">RRF</shortName>
    </recommendedName>
    <alternativeName>
        <fullName evidence="5">Ribosome-releasing factor</fullName>
    </alternativeName>
</protein>
<name>A0A415PQ93_9FIRM</name>
<dbReference type="NCBIfam" id="TIGR00496">
    <property type="entry name" value="frr"/>
    <property type="match status" value="1"/>
</dbReference>
<dbReference type="Gene3D" id="1.10.132.20">
    <property type="entry name" value="Ribosome-recycling factor"/>
    <property type="match status" value="1"/>
</dbReference>
<evidence type="ECO:0000313" key="8">
    <source>
        <dbReference type="EMBL" id="MBS4884066.1"/>
    </source>
</evidence>
<dbReference type="Proteomes" id="UP000284868">
    <property type="component" value="Unassembled WGS sequence"/>
</dbReference>
<comment type="caution">
    <text evidence="9">The sequence shown here is derived from an EMBL/GenBank/DDBJ whole genome shotgun (WGS) entry which is preliminary data.</text>
</comment>
<comment type="similarity">
    <text evidence="2 5">Belongs to the RRF family.</text>
</comment>
<dbReference type="InterPro" id="IPR036191">
    <property type="entry name" value="RRF_sf"/>
</dbReference>
<dbReference type="AlphaFoldDB" id="A0A415PQ93"/>
<gene>
    <name evidence="5 8" type="primary">frr</name>
    <name evidence="9" type="ORF">DWZ83_02215</name>
    <name evidence="8" type="ORF">KHZ85_04800</name>
</gene>
<dbReference type="GeneID" id="92793419"/>
<evidence type="ECO:0000256" key="4">
    <source>
        <dbReference type="ARBA" id="ARBA00022917"/>
    </source>
</evidence>
<evidence type="ECO:0000256" key="5">
    <source>
        <dbReference type="HAMAP-Rule" id="MF_00040"/>
    </source>
</evidence>
<dbReference type="EMBL" id="QRPK01000006">
    <property type="protein sequence ID" value="RHM14893.1"/>
    <property type="molecule type" value="Genomic_DNA"/>
</dbReference>
<feature type="coiled-coil region" evidence="6">
    <location>
        <begin position="134"/>
        <end position="175"/>
    </location>
</feature>
<evidence type="ECO:0000313" key="9">
    <source>
        <dbReference type="EMBL" id="RHM14893.1"/>
    </source>
</evidence>
<keyword evidence="10" id="KW-1185">Reference proteome</keyword>
<dbReference type="Proteomes" id="UP000753219">
    <property type="component" value="Unassembled WGS sequence"/>
</dbReference>
<dbReference type="FunFam" id="3.30.1360.40:FF:000001">
    <property type="entry name" value="Ribosome-recycling factor"/>
    <property type="match status" value="1"/>
</dbReference>
<comment type="function">
    <text evidence="5">Responsible for the release of ribosomes from messenger RNA at the termination of protein biosynthesis. May increase the efficiency of translation by recycling ribosomes from one round of translation to another.</text>
</comment>
<dbReference type="PANTHER" id="PTHR20982">
    <property type="entry name" value="RIBOSOME RECYCLING FACTOR"/>
    <property type="match status" value="1"/>
</dbReference>